<evidence type="ECO:0000313" key="2">
    <source>
        <dbReference type="Proteomes" id="UP000594051"/>
    </source>
</evidence>
<sequence length="123" mass="14633">MTNKIPAGSLIVKEHLKWYQKIIKFFKLICGIYTKQYNKFAIYWLDGIYVPEKCEEIYVLKKPYSKAEKKKLIELLTQTNTEEFEMLISVINTIRPNTFIPNANIKDITTNKYYKLLDEQTNK</sequence>
<dbReference type="GeneID" id="65128895"/>
<dbReference type="RefSeq" id="YP_010110582.1">
    <property type="nucleotide sequence ID" value="NC_055872.1"/>
</dbReference>
<accession>A0A7M1RWC2</accession>
<name>A0A7M1RWC2_9CAUD</name>
<dbReference type="Proteomes" id="UP000594051">
    <property type="component" value="Segment"/>
</dbReference>
<evidence type="ECO:0000313" key="1">
    <source>
        <dbReference type="EMBL" id="QOR58424.1"/>
    </source>
</evidence>
<keyword evidence="2" id="KW-1185">Reference proteome</keyword>
<dbReference type="EMBL" id="MT774379">
    <property type="protein sequence ID" value="QOR58424.1"/>
    <property type="molecule type" value="Genomic_DNA"/>
</dbReference>
<proteinExistence type="predicted"/>
<protein>
    <submittedName>
        <fullName evidence="1">Uncharacterized protein</fullName>
    </submittedName>
</protein>
<reference evidence="1 2" key="1">
    <citation type="submission" date="2020-07" db="EMBL/GenBank/DDBJ databases">
        <title>Taxonomic proposal: Crassvirales, a new order of highly abundant and diverse bacterial viruses.</title>
        <authorList>
            <person name="Shkoporov A.N."/>
            <person name="Stockdale S.R."/>
            <person name="Guerin E."/>
            <person name="Ross R.P."/>
            <person name="Hill C."/>
        </authorList>
    </citation>
    <scope>NUCLEOTIDE SEQUENCE [LARGE SCALE GENOMIC DNA]</scope>
</reference>
<organism evidence="1 2">
    <name type="scientific">uncultured phage cr118_1</name>
    <dbReference type="NCBI Taxonomy" id="2772063"/>
    <lineage>
        <taxon>Viruses</taxon>
        <taxon>Duplodnaviria</taxon>
        <taxon>Heunggongvirae</taxon>
        <taxon>Uroviricota</taxon>
        <taxon>Caudoviricetes</taxon>
        <taxon>Crassvirales</taxon>
        <taxon>Suoliviridae</taxon>
        <taxon>Uncouvirinae</taxon>
        <taxon>Besingivirus</taxon>
        <taxon>Besingivirus coli</taxon>
    </lineage>
</organism>
<dbReference type="KEGG" id="vg:65128895"/>